<protein>
    <submittedName>
        <fullName evidence="2">Uncharacterized protein</fullName>
    </submittedName>
</protein>
<evidence type="ECO:0000313" key="3">
    <source>
        <dbReference type="Proteomes" id="UP000715781"/>
    </source>
</evidence>
<feature type="region of interest" description="Disordered" evidence="1">
    <location>
        <begin position="126"/>
        <end position="150"/>
    </location>
</feature>
<comment type="caution">
    <text evidence="2">The sequence shown here is derived from an EMBL/GenBank/DDBJ whole genome shotgun (WGS) entry which is preliminary data.</text>
</comment>
<dbReference type="EMBL" id="JAHHHN010000081">
    <property type="protein sequence ID" value="MBW4566408.1"/>
    <property type="molecule type" value="Genomic_DNA"/>
</dbReference>
<dbReference type="Proteomes" id="UP000715781">
    <property type="component" value="Unassembled WGS sequence"/>
</dbReference>
<evidence type="ECO:0000256" key="1">
    <source>
        <dbReference type="SAM" id="MobiDB-lite"/>
    </source>
</evidence>
<sequence length="219" mass="25405">MSSIASTDKFSVLAILRREYLDITGNFCAAKLIEYFRHWTKWKLKNHRTPWIYQPLKRIYADLMGEHSLHVIRSAFALGVGAAIALLEEMDIISKQKNPGNGQDRTWQYKLNFDVLNKLLEPRRGKTEPSRFNAEQYHRNHTQASKPQQHSAVELEKSEPLAILAVPVDCKVANPLDEEVETEILECDQERVCQIPEPELPEITHFVDEQKNDKLQVWE</sequence>
<gene>
    <name evidence="2" type="ORF">KME32_36240</name>
</gene>
<name>A0A951Q6F7_9NOST</name>
<proteinExistence type="predicted"/>
<accession>A0A951Q6F7</accession>
<reference evidence="2" key="2">
    <citation type="journal article" date="2022" name="Microbiol. Resour. Announc.">
        <title>Metagenome Sequencing to Explore Phylogenomics of Terrestrial Cyanobacteria.</title>
        <authorList>
            <person name="Ward R.D."/>
            <person name="Stajich J.E."/>
            <person name="Johansen J.R."/>
            <person name="Huntemann M."/>
            <person name="Clum A."/>
            <person name="Foster B."/>
            <person name="Foster B."/>
            <person name="Roux S."/>
            <person name="Palaniappan K."/>
            <person name="Varghese N."/>
            <person name="Mukherjee S."/>
            <person name="Reddy T.B.K."/>
            <person name="Daum C."/>
            <person name="Copeland A."/>
            <person name="Chen I.A."/>
            <person name="Ivanova N.N."/>
            <person name="Kyrpides N.C."/>
            <person name="Shapiro N."/>
            <person name="Eloe-Fadrosh E.A."/>
            <person name="Pietrasiak N."/>
        </authorList>
    </citation>
    <scope>NUCLEOTIDE SEQUENCE</scope>
    <source>
        <strain evidence="2">JT2-VF2</strain>
    </source>
</reference>
<dbReference type="AlphaFoldDB" id="A0A951Q6F7"/>
<organism evidence="2 3">
    <name type="scientific">Mojavia pulchra JT2-VF2</name>
    <dbReference type="NCBI Taxonomy" id="287848"/>
    <lineage>
        <taxon>Bacteria</taxon>
        <taxon>Bacillati</taxon>
        <taxon>Cyanobacteriota</taxon>
        <taxon>Cyanophyceae</taxon>
        <taxon>Nostocales</taxon>
        <taxon>Nostocaceae</taxon>
    </lineage>
</organism>
<evidence type="ECO:0000313" key="2">
    <source>
        <dbReference type="EMBL" id="MBW4566408.1"/>
    </source>
</evidence>
<reference evidence="2" key="1">
    <citation type="submission" date="2021-05" db="EMBL/GenBank/DDBJ databases">
        <authorList>
            <person name="Pietrasiak N."/>
            <person name="Ward R."/>
            <person name="Stajich J.E."/>
            <person name="Kurbessoian T."/>
        </authorList>
    </citation>
    <scope>NUCLEOTIDE SEQUENCE</scope>
    <source>
        <strain evidence="2">JT2-VF2</strain>
    </source>
</reference>